<evidence type="ECO:0000256" key="1">
    <source>
        <dbReference type="ARBA" id="ARBA00022729"/>
    </source>
</evidence>
<feature type="signal peptide" evidence="4">
    <location>
        <begin position="1"/>
        <end position="17"/>
    </location>
</feature>
<comment type="caution">
    <text evidence="6">The sequence shown here is derived from an EMBL/GenBank/DDBJ whole genome shotgun (WGS) entry which is preliminary data.</text>
</comment>
<dbReference type="GO" id="GO:0016787">
    <property type="term" value="F:hydrolase activity"/>
    <property type="evidence" value="ECO:0007669"/>
    <property type="project" value="UniProtKB-KW"/>
</dbReference>
<keyword evidence="1 4" id="KW-0732">Signal</keyword>
<evidence type="ECO:0000256" key="3">
    <source>
        <dbReference type="SAM" id="MobiDB-lite"/>
    </source>
</evidence>
<dbReference type="InterPro" id="IPR029052">
    <property type="entry name" value="Metallo-depent_PP-like"/>
</dbReference>
<reference evidence="6" key="1">
    <citation type="submission" date="2020-05" db="EMBL/GenBank/DDBJ databases">
        <title>Phylogenomic resolution of chytrid fungi.</title>
        <authorList>
            <person name="Stajich J.E."/>
            <person name="Amses K."/>
            <person name="Simmons R."/>
            <person name="Seto K."/>
            <person name="Myers J."/>
            <person name="Bonds A."/>
            <person name="Quandt C.A."/>
            <person name="Barry K."/>
            <person name="Liu P."/>
            <person name="Grigoriev I."/>
            <person name="Longcore J.E."/>
            <person name="James T.Y."/>
        </authorList>
    </citation>
    <scope>NUCLEOTIDE SEQUENCE</scope>
    <source>
        <strain evidence="6">JEL0513</strain>
    </source>
</reference>
<proteinExistence type="predicted"/>
<dbReference type="InterPro" id="IPR004843">
    <property type="entry name" value="Calcineurin-like_PHP"/>
</dbReference>
<feature type="chain" id="PRO_5041965475" evidence="4">
    <location>
        <begin position="18"/>
        <end position="453"/>
    </location>
</feature>
<keyword evidence="2" id="KW-0378">Hydrolase</keyword>
<evidence type="ECO:0000313" key="7">
    <source>
        <dbReference type="Proteomes" id="UP001211907"/>
    </source>
</evidence>
<dbReference type="EMBL" id="JADGJH010002245">
    <property type="protein sequence ID" value="KAJ3101068.1"/>
    <property type="molecule type" value="Genomic_DNA"/>
</dbReference>
<dbReference type="InterPro" id="IPR051558">
    <property type="entry name" value="Metallophosphoesterase_PAP"/>
</dbReference>
<dbReference type="SUPFAM" id="SSF56300">
    <property type="entry name" value="Metallo-dependent phosphatases"/>
    <property type="match status" value="1"/>
</dbReference>
<protein>
    <submittedName>
        <fullName evidence="6">Tartrate-resistant acid phosphatase type 5</fullName>
    </submittedName>
</protein>
<accession>A0AAD5SY80</accession>
<feature type="region of interest" description="Disordered" evidence="3">
    <location>
        <begin position="356"/>
        <end position="378"/>
    </location>
</feature>
<name>A0AAD5SY80_9FUNG</name>
<evidence type="ECO:0000256" key="4">
    <source>
        <dbReference type="SAM" id="SignalP"/>
    </source>
</evidence>
<gene>
    <name evidence="6" type="primary">ACP5_1</name>
    <name evidence="6" type="ORF">HK100_004606</name>
</gene>
<dbReference type="Proteomes" id="UP001211907">
    <property type="component" value="Unassembled WGS sequence"/>
</dbReference>
<evidence type="ECO:0000256" key="2">
    <source>
        <dbReference type="ARBA" id="ARBA00022801"/>
    </source>
</evidence>
<dbReference type="Pfam" id="PF00149">
    <property type="entry name" value="Metallophos"/>
    <property type="match status" value="1"/>
</dbReference>
<keyword evidence="7" id="KW-1185">Reference proteome</keyword>
<dbReference type="PANTHER" id="PTHR10161:SF14">
    <property type="entry name" value="TARTRATE-RESISTANT ACID PHOSPHATASE TYPE 5"/>
    <property type="match status" value="1"/>
</dbReference>
<dbReference type="PANTHER" id="PTHR10161">
    <property type="entry name" value="TARTRATE-RESISTANT ACID PHOSPHATASE TYPE 5"/>
    <property type="match status" value="1"/>
</dbReference>
<feature type="domain" description="Calcineurin-like phosphoesterase" evidence="5">
    <location>
        <begin position="25"/>
        <end position="248"/>
    </location>
</feature>
<organism evidence="6 7">
    <name type="scientific">Physocladia obscura</name>
    <dbReference type="NCBI Taxonomy" id="109957"/>
    <lineage>
        <taxon>Eukaryota</taxon>
        <taxon>Fungi</taxon>
        <taxon>Fungi incertae sedis</taxon>
        <taxon>Chytridiomycota</taxon>
        <taxon>Chytridiomycota incertae sedis</taxon>
        <taxon>Chytridiomycetes</taxon>
        <taxon>Chytridiales</taxon>
        <taxon>Chytriomycetaceae</taxon>
        <taxon>Physocladia</taxon>
    </lineage>
</organism>
<dbReference type="Gene3D" id="3.60.21.10">
    <property type="match status" value="1"/>
</dbReference>
<evidence type="ECO:0000259" key="5">
    <source>
        <dbReference type="Pfam" id="PF00149"/>
    </source>
</evidence>
<dbReference type="AlphaFoldDB" id="A0AAD5SY80"/>
<sequence length="453" mass="49076">MNPLFAVVITLAATSLAVKVDSLDLLILGDWGNQANYPNMLNVASAMDIWAATYNSTAVLALGDNFYKGGNYSYDGVQSVDDPKFTTLWKDVFNGTTLKTLPWWIILGNHDWYLTNSQTYELEYEHINWKATDFFYTKRILVDLDSQTYASFIFIETDLLFYGYNSTKNDLGVNFALQGWTANTYLQQLAWIDNALAEANNDPYVFVVGHHPTFTCGSDVTSSLDMIALDNLVNKWVPTAYLNGHHHTLAYYYVNNGSTLQIQSGAGGTVPDTVCAPYENATGQELSNINGFTHLHVTADLAKFEFVTEFNVLVFNASLPPRTPVVGVFANTTYLPAPGDPSIHWTNPLLANATSSTTSSSATTSTTASGTTTAASSTTVATTATSGTTISTYSTSAAETETATLILSTTNTVSAYVAPSAVAKSTQPVNLYSGSARLASIYGCLFFLFTILV</sequence>
<evidence type="ECO:0000313" key="6">
    <source>
        <dbReference type="EMBL" id="KAJ3101068.1"/>
    </source>
</evidence>